<evidence type="ECO:0000313" key="1">
    <source>
        <dbReference type="EMBL" id="WNH08746.1"/>
    </source>
</evidence>
<dbReference type="PROSITE" id="PS51257">
    <property type="entry name" value="PROKAR_LIPOPROTEIN"/>
    <property type="match status" value="1"/>
</dbReference>
<reference evidence="1 2" key="1">
    <citation type="submission" date="2023-09" db="EMBL/GenBank/DDBJ databases">
        <title>Thalassobella suaedae gen. nov., sp. nov., a marine bacterium of the family Flavobacteriaceae isolated from a halophyte Suaeda japonica.</title>
        <authorList>
            <person name="Lee S.Y."/>
            <person name="Hwang C.Y."/>
        </authorList>
    </citation>
    <scope>NUCLEOTIDE SEQUENCE [LARGE SCALE GENOMIC DNA]</scope>
    <source>
        <strain evidence="1 2">HL-DH14</strain>
    </source>
</reference>
<name>A0ABY9XSH4_9FLAO</name>
<dbReference type="Proteomes" id="UP001302806">
    <property type="component" value="Chromosome"/>
</dbReference>
<proteinExistence type="predicted"/>
<accession>A0ABY9XSH4</accession>
<organism evidence="1 2">
    <name type="scientific">Thalassobellus suaedae</name>
    <dbReference type="NCBI Taxonomy" id="3074124"/>
    <lineage>
        <taxon>Bacteria</taxon>
        <taxon>Pseudomonadati</taxon>
        <taxon>Bacteroidota</taxon>
        <taxon>Flavobacteriia</taxon>
        <taxon>Flavobacteriales</taxon>
        <taxon>Flavobacteriaceae</taxon>
        <taxon>Thalassobellus</taxon>
    </lineage>
</organism>
<gene>
    <name evidence="1" type="ORF">RHP51_16945</name>
</gene>
<dbReference type="EMBL" id="CP134537">
    <property type="protein sequence ID" value="WNH08746.1"/>
    <property type="molecule type" value="Genomic_DNA"/>
</dbReference>
<evidence type="ECO:0000313" key="2">
    <source>
        <dbReference type="Proteomes" id="UP001302806"/>
    </source>
</evidence>
<protein>
    <submittedName>
        <fullName evidence="1">Uncharacterized protein</fullName>
    </submittedName>
</protein>
<sequence length="92" mass="10953">MKLFKPLLLTIYSIILILLSSCKDTPEEDLLNFTLIEKNSYFIDSYDGISVYRDNKSRKPLNGYYVVGDKFKKWEEFKVKNGTFKWLKYCFS</sequence>
<dbReference type="RefSeq" id="WP_415865360.1">
    <property type="nucleotide sequence ID" value="NZ_CP134537.1"/>
</dbReference>